<evidence type="ECO:0000313" key="2">
    <source>
        <dbReference type="Proteomes" id="UP000789901"/>
    </source>
</evidence>
<gene>
    <name evidence="1" type="ORF">GMARGA_LOCUS39818</name>
</gene>
<organism evidence="1 2">
    <name type="scientific">Gigaspora margarita</name>
    <dbReference type="NCBI Taxonomy" id="4874"/>
    <lineage>
        <taxon>Eukaryota</taxon>
        <taxon>Fungi</taxon>
        <taxon>Fungi incertae sedis</taxon>
        <taxon>Mucoromycota</taxon>
        <taxon>Glomeromycotina</taxon>
        <taxon>Glomeromycetes</taxon>
        <taxon>Diversisporales</taxon>
        <taxon>Gigasporaceae</taxon>
        <taxon>Gigaspora</taxon>
    </lineage>
</organism>
<proteinExistence type="predicted"/>
<sequence length="54" mass="6103">QIKLEDVRLKLKDQNRITSIKVSQSDLKPAKQKALDDGDICIKADQLETDIIPL</sequence>
<evidence type="ECO:0000313" key="1">
    <source>
        <dbReference type="EMBL" id="CAG8849659.1"/>
    </source>
</evidence>
<keyword evidence="2" id="KW-1185">Reference proteome</keyword>
<comment type="caution">
    <text evidence="1">The sequence shown here is derived from an EMBL/GenBank/DDBJ whole genome shotgun (WGS) entry which is preliminary data.</text>
</comment>
<reference evidence="1 2" key="1">
    <citation type="submission" date="2021-06" db="EMBL/GenBank/DDBJ databases">
        <authorList>
            <person name="Kallberg Y."/>
            <person name="Tangrot J."/>
            <person name="Rosling A."/>
        </authorList>
    </citation>
    <scope>NUCLEOTIDE SEQUENCE [LARGE SCALE GENOMIC DNA]</scope>
    <source>
        <strain evidence="1 2">120-4 pot B 10/14</strain>
    </source>
</reference>
<dbReference type="Proteomes" id="UP000789901">
    <property type="component" value="Unassembled WGS sequence"/>
</dbReference>
<feature type="non-terminal residue" evidence="1">
    <location>
        <position position="54"/>
    </location>
</feature>
<accession>A0ABN7X727</accession>
<name>A0ABN7X727_GIGMA</name>
<protein>
    <submittedName>
        <fullName evidence="1">13007_t:CDS:1</fullName>
    </submittedName>
</protein>
<dbReference type="EMBL" id="CAJVQB010097393">
    <property type="protein sequence ID" value="CAG8849659.1"/>
    <property type="molecule type" value="Genomic_DNA"/>
</dbReference>
<feature type="non-terminal residue" evidence="1">
    <location>
        <position position="1"/>
    </location>
</feature>